<dbReference type="PROSITE" id="PS50110">
    <property type="entry name" value="RESPONSE_REGULATORY"/>
    <property type="match status" value="1"/>
</dbReference>
<evidence type="ECO:0000256" key="10">
    <source>
        <dbReference type="SAM" id="Coils"/>
    </source>
</evidence>
<dbReference type="Gene3D" id="1.10.287.130">
    <property type="match status" value="1"/>
</dbReference>
<dbReference type="GO" id="GO:0000155">
    <property type="term" value="F:phosphorelay sensor kinase activity"/>
    <property type="evidence" value="ECO:0007669"/>
    <property type="project" value="InterPro"/>
</dbReference>
<dbReference type="SMART" id="SM00387">
    <property type="entry name" value="HATPase_c"/>
    <property type="match status" value="1"/>
</dbReference>
<evidence type="ECO:0000259" key="11">
    <source>
        <dbReference type="PROSITE" id="PS50109"/>
    </source>
</evidence>
<sequence length="719" mass="81267">MRGKTIFEIFPQELCDLLQGYCSEALSGSNVSVEIKFRNHIFKIDCLPIENGLSYGMLVAQDISSNRKTEEALKTSEEELATLFSAMTDIVFVLDSKGKYIKVAPTQSDLYSLPPDEILGRTVHDILPEDKAVFALEQIHQALDTGEVHKVKYNLTINGQILWFEANISPMNQTAVYWVIRDITQDILSKDVARKNEQAMRNLIYERERVEEALRESRKAYRDLVENINDVVFTTDLSGEITYISSIIHPLCGFFSKELIGNKFCELFLTEDSPYCEKLIRTALLGDREMSECRLKLKSGGHIWVQIATRPTFRSNEITGVAGIITDITKKRQLEHQLFQSQKWESIAALSTDIAQDFNNMFGIMLCHLSLIDDEQNDSLNRKSSVETIARTIRRGSDLVQQLLTISRKSELNLAQINVNTIVREVVRLMDETFSKRITIKMSIDTNLSFILADSIQIYQVLLNLCLNAREAISKTTGGKIIIETRSANNEILRSKFPKSELCDYIEICVSDTGIGMDETVQARIFEPSFTTRGSGKGNGSGLATAYSIIERHRGFITFDSALGKGSRFHIYLPAITKLNAKSYNQDSNKSSQLKTERRTILLVEEDEILRNTVRILLEKSEYEVLEVAAAHETIEIYRKNSDKIQLVFLNIGLSGFAGEQILHEIQKINPQINVILADGFISSLQKVRLIESGVKDIIEKPYAATELLNRIESVLAND</sequence>
<dbReference type="CDD" id="cd00156">
    <property type="entry name" value="REC"/>
    <property type="match status" value="1"/>
</dbReference>
<dbReference type="InterPro" id="IPR013767">
    <property type="entry name" value="PAS_fold"/>
</dbReference>
<dbReference type="Proteomes" id="UP000297613">
    <property type="component" value="Unassembled WGS sequence"/>
</dbReference>
<evidence type="ECO:0000259" key="14">
    <source>
        <dbReference type="PROSITE" id="PS50113"/>
    </source>
</evidence>
<evidence type="ECO:0000256" key="8">
    <source>
        <dbReference type="ARBA" id="ARBA00023012"/>
    </source>
</evidence>
<dbReference type="PROSITE" id="PS50113">
    <property type="entry name" value="PAC"/>
    <property type="match status" value="1"/>
</dbReference>
<evidence type="ECO:0000256" key="6">
    <source>
        <dbReference type="ARBA" id="ARBA00022777"/>
    </source>
</evidence>
<feature type="domain" description="PAC" evidence="14">
    <location>
        <begin position="289"/>
        <end position="340"/>
    </location>
</feature>
<keyword evidence="6" id="KW-0418">Kinase</keyword>
<dbReference type="Gene3D" id="3.30.565.10">
    <property type="entry name" value="Histidine kinase-like ATPase, C-terminal domain"/>
    <property type="match status" value="1"/>
</dbReference>
<comment type="catalytic activity">
    <reaction evidence="1">
        <text>ATP + protein L-histidine = ADP + protein N-phospho-L-histidine.</text>
        <dbReference type="EC" id="2.7.13.3"/>
    </reaction>
</comment>
<reference evidence="15 16" key="1">
    <citation type="journal article" date="2019" name="PLoS Negl. Trop. Dis.">
        <title>Revisiting the worldwide diversity of Leptospira species in the environment.</title>
        <authorList>
            <person name="Vincent A.T."/>
            <person name="Schiettekatte O."/>
            <person name="Bourhy P."/>
            <person name="Veyrier F.J."/>
            <person name="Picardeau M."/>
        </authorList>
    </citation>
    <scope>NUCLEOTIDE SEQUENCE [LARGE SCALE GENOMIC DNA]</scope>
    <source>
        <strain evidence="15 16">201702445</strain>
    </source>
</reference>
<dbReference type="RefSeq" id="WP_135570712.1">
    <property type="nucleotide sequence ID" value="NZ_RQGK01000021.1"/>
</dbReference>
<dbReference type="InterPro" id="IPR003661">
    <property type="entry name" value="HisK_dim/P_dom"/>
</dbReference>
<gene>
    <name evidence="15" type="ORF">EHQ83_03965</name>
</gene>
<evidence type="ECO:0000256" key="1">
    <source>
        <dbReference type="ARBA" id="ARBA00000085"/>
    </source>
</evidence>
<dbReference type="GO" id="GO:0006355">
    <property type="term" value="P:regulation of DNA-templated transcription"/>
    <property type="evidence" value="ECO:0007669"/>
    <property type="project" value="InterPro"/>
</dbReference>
<feature type="domain" description="Histidine kinase" evidence="11">
    <location>
        <begin position="353"/>
        <end position="577"/>
    </location>
</feature>
<dbReference type="InterPro" id="IPR013656">
    <property type="entry name" value="PAS_4"/>
</dbReference>
<dbReference type="SUPFAM" id="SSF52172">
    <property type="entry name" value="CheY-like"/>
    <property type="match status" value="1"/>
</dbReference>
<dbReference type="Gene3D" id="3.40.50.2300">
    <property type="match status" value="1"/>
</dbReference>
<dbReference type="InterPro" id="IPR001610">
    <property type="entry name" value="PAC"/>
</dbReference>
<evidence type="ECO:0000256" key="9">
    <source>
        <dbReference type="PROSITE-ProRule" id="PRU00169"/>
    </source>
</evidence>
<feature type="domain" description="Response regulatory" evidence="12">
    <location>
        <begin position="600"/>
        <end position="716"/>
    </location>
</feature>
<dbReference type="NCBIfam" id="TIGR00229">
    <property type="entry name" value="sensory_box"/>
    <property type="match status" value="2"/>
</dbReference>
<evidence type="ECO:0000256" key="5">
    <source>
        <dbReference type="ARBA" id="ARBA00022741"/>
    </source>
</evidence>
<dbReference type="PROSITE" id="PS50109">
    <property type="entry name" value="HIS_KIN"/>
    <property type="match status" value="1"/>
</dbReference>
<evidence type="ECO:0000259" key="13">
    <source>
        <dbReference type="PROSITE" id="PS50112"/>
    </source>
</evidence>
<dbReference type="SMART" id="SM00448">
    <property type="entry name" value="REC"/>
    <property type="match status" value="1"/>
</dbReference>
<dbReference type="InterPro" id="IPR036890">
    <property type="entry name" value="HATPase_C_sf"/>
</dbReference>
<dbReference type="Pfam" id="PF02518">
    <property type="entry name" value="HATPase_c"/>
    <property type="match status" value="1"/>
</dbReference>
<keyword evidence="4" id="KW-0808">Transferase</keyword>
<dbReference type="CDD" id="cd00130">
    <property type="entry name" value="PAS"/>
    <property type="match status" value="2"/>
</dbReference>
<evidence type="ECO:0000256" key="3">
    <source>
        <dbReference type="ARBA" id="ARBA00022553"/>
    </source>
</evidence>
<dbReference type="SMART" id="SM00086">
    <property type="entry name" value="PAC"/>
    <property type="match status" value="2"/>
</dbReference>
<accession>A0A6N4R1A3</accession>
<dbReference type="Gene3D" id="3.30.450.20">
    <property type="entry name" value="PAS domain"/>
    <property type="match status" value="2"/>
</dbReference>
<evidence type="ECO:0000259" key="12">
    <source>
        <dbReference type="PROSITE" id="PS50110"/>
    </source>
</evidence>
<feature type="domain" description="PAS" evidence="13">
    <location>
        <begin position="217"/>
        <end position="287"/>
    </location>
</feature>
<feature type="coiled-coil region" evidence="10">
    <location>
        <begin position="196"/>
        <end position="227"/>
    </location>
</feature>
<comment type="caution">
    <text evidence="15">The sequence shown here is derived from an EMBL/GenBank/DDBJ whole genome shotgun (WGS) entry which is preliminary data.</text>
</comment>
<dbReference type="PROSITE" id="PS50112">
    <property type="entry name" value="PAS"/>
    <property type="match status" value="2"/>
</dbReference>
<comment type="caution">
    <text evidence="9">Lacks conserved residue(s) required for the propagation of feature annotation.</text>
</comment>
<keyword evidence="3" id="KW-0597">Phosphoprotein</keyword>
<dbReference type="GO" id="GO:0005524">
    <property type="term" value="F:ATP binding"/>
    <property type="evidence" value="ECO:0007669"/>
    <property type="project" value="UniProtKB-KW"/>
</dbReference>
<protein>
    <recommendedName>
        <fullName evidence="2">histidine kinase</fullName>
        <ecNumber evidence="2">2.7.13.3</ecNumber>
    </recommendedName>
</protein>
<evidence type="ECO:0000256" key="7">
    <source>
        <dbReference type="ARBA" id="ARBA00022840"/>
    </source>
</evidence>
<keyword evidence="10" id="KW-0175">Coiled coil</keyword>
<dbReference type="SUPFAM" id="SSF55785">
    <property type="entry name" value="PYP-like sensor domain (PAS domain)"/>
    <property type="match status" value="2"/>
</dbReference>
<keyword evidence="5" id="KW-0547">Nucleotide-binding</keyword>
<dbReference type="InterPro" id="IPR035965">
    <property type="entry name" value="PAS-like_dom_sf"/>
</dbReference>
<dbReference type="PANTHER" id="PTHR43065:SF46">
    <property type="entry name" value="C4-DICARBOXYLATE TRANSPORT SENSOR PROTEIN DCTB"/>
    <property type="match status" value="1"/>
</dbReference>
<dbReference type="InterPro" id="IPR003594">
    <property type="entry name" value="HATPase_dom"/>
</dbReference>
<dbReference type="InterPro" id="IPR004358">
    <property type="entry name" value="Sig_transdc_His_kin-like_C"/>
</dbReference>
<proteinExistence type="predicted"/>
<keyword evidence="7" id="KW-0067">ATP-binding</keyword>
<dbReference type="EC" id="2.7.13.3" evidence="2"/>
<dbReference type="Pfam" id="PF08448">
    <property type="entry name" value="PAS_4"/>
    <property type="match status" value="1"/>
</dbReference>
<dbReference type="InterPro" id="IPR005467">
    <property type="entry name" value="His_kinase_dom"/>
</dbReference>
<evidence type="ECO:0000313" key="16">
    <source>
        <dbReference type="Proteomes" id="UP000297613"/>
    </source>
</evidence>
<dbReference type="Pfam" id="PF00072">
    <property type="entry name" value="Response_reg"/>
    <property type="match status" value="1"/>
</dbReference>
<dbReference type="CDD" id="cd00082">
    <property type="entry name" value="HisKA"/>
    <property type="match status" value="1"/>
</dbReference>
<dbReference type="InterPro" id="IPR001789">
    <property type="entry name" value="Sig_transdc_resp-reg_receiver"/>
</dbReference>
<dbReference type="PRINTS" id="PR00344">
    <property type="entry name" value="BCTRLSENSOR"/>
</dbReference>
<evidence type="ECO:0000256" key="4">
    <source>
        <dbReference type="ARBA" id="ARBA00022679"/>
    </source>
</evidence>
<dbReference type="InterPro" id="IPR000014">
    <property type="entry name" value="PAS"/>
</dbReference>
<dbReference type="InterPro" id="IPR000700">
    <property type="entry name" value="PAS-assoc_C"/>
</dbReference>
<name>A0A6N4R1A3_9LEPT</name>
<dbReference type="Pfam" id="PF00989">
    <property type="entry name" value="PAS"/>
    <property type="match status" value="1"/>
</dbReference>
<keyword evidence="8" id="KW-0902">Two-component regulatory system</keyword>
<dbReference type="SMART" id="SM00091">
    <property type="entry name" value="PAS"/>
    <property type="match status" value="2"/>
</dbReference>
<organism evidence="15 16">
    <name type="scientific">Leptospira yasudae</name>
    <dbReference type="NCBI Taxonomy" id="2202201"/>
    <lineage>
        <taxon>Bacteria</taxon>
        <taxon>Pseudomonadati</taxon>
        <taxon>Spirochaetota</taxon>
        <taxon>Spirochaetia</taxon>
        <taxon>Leptospirales</taxon>
        <taxon>Leptospiraceae</taxon>
        <taxon>Leptospira</taxon>
    </lineage>
</organism>
<dbReference type="EMBL" id="RQGM01000012">
    <property type="protein sequence ID" value="TGL88110.1"/>
    <property type="molecule type" value="Genomic_DNA"/>
</dbReference>
<dbReference type="AlphaFoldDB" id="A0A6N4R1A3"/>
<dbReference type="SUPFAM" id="SSF55874">
    <property type="entry name" value="ATPase domain of HSP90 chaperone/DNA topoisomerase II/histidine kinase"/>
    <property type="match status" value="1"/>
</dbReference>
<feature type="domain" description="PAS" evidence="13">
    <location>
        <begin position="76"/>
        <end position="146"/>
    </location>
</feature>
<evidence type="ECO:0000256" key="2">
    <source>
        <dbReference type="ARBA" id="ARBA00012438"/>
    </source>
</evidence>
<evidence type="ECO:0000313" key="15">
    <source>
        <dbReference type="EMBL" id="TGL88110.1"/>
    </source>
</evidence>
<dbReference type="PANTHER" id="PTHR43065">
    <property type="entry name" value="SENSOR HISTIDINE KINASE"/>
    <property type="match status" value="1"/>
</dbReference>
<dbReference type="InterPro" id="IPR011006">
    <property type="entry name" value="CheY-like_superfamily"/>
</dbReference>